<dbReference type="InterPro" id="IPR050155">
    <property type="entry name" value="HAD-like_hydrolase_sf"/>
</dbReference>
<evidence type="ECO:0000313" key="4">
    <source>
        <dbReference type="Proteomes" id="UP000187822"/>
    </source>
</evidence>
<name>A0A1N5WQ76_9ARCH</name>
<dbReference type="GO" id="GO:0008967">
    <property type="term" value="F:phosphoglycolate phosphatase activity"/>
    <property type="evidence" value="ECO:0007669"/>
    <property type="project" value="TreeGrafter"/>
</dbReference>
<dbReference type="InterPro" id="IPR036412">
    <property type="entry name" value="HAD-like_sf"/>
</dbReference>
<gene>
    <name evidence="3" type="ORF">CPM_1848</name>
    <name evidence="2" type="ORF">CSP5_1909</name>
</gene>
<dbReference type="Gene3D" id="3.40.50.1000">
    <property type="entry name" value="HAD superfamily/HAD-like"/>
    <property type="match status" value="1"/>
</dbReference>
<dbReference type="SFLD" id="SFLDS00003">
    <property type="entry name" value="Haloacid_Dehalogenase"/>
    <property type="match status" value="1"/>
</dbReference>
<keyword evidence="2" id="KW-0378">Hydrolase</keyword>
<dbReference type="InterPro" id="IPR041492">
    <property type="entry name" value="HAD_2"/>
</dbReference>
<dbReference type="SUPFAM" id="SSF56784">
    <property type="entry name" value="HAD-like"/>
    <property type="match status" value="1"/>
</dbReference>
<dbReference type="Gene3D" id="1.10.150.240">
    <property type="entry name" value="Putative phosphatase, domain 2"/>
    <property type="match status" value="1"/>
</dbReference>
<accession>A0A1N5WQ76</accession>
<dbReference type="PANTHER" id="PTHR43434:SF1">
    <property type="entry name" value="PHOSPHOGLYCOLATE PHOSPHATASE"/>
    <property type="match status" value="1"/>
</dbReference>
<dbReference type="NCBIfam" id="TIGR01549">
    <property type="entry name" value="HAD-SF-IA-v1"/>
    <property type="match status" value="1"/>
</dbReference>
<dbReference type="GO" id="GO:0006281">
    <property type="term" value="P:DNA repair"/>
    <property type="evidence" value="ECO:0007669"/>
    <property type="project" value="TreeGrafter"/>
</dbReference>
<comment type="similarity">
    <text evidence="1">Belongs to the HAD-like hydrolase superfamily.</text>
</comment>
<dbReference type="PRINTS" id="PR00413">
    <property type="entry name" value="HADHALOGNASE"/>
</dbReference>
<dbReference type="KEGG" id="cdiv:CPM_1848"/>
<sequence length="211" mass="24057">MIKTVIFDMDGTLLDSETLSRVATDYGFQEVFGRKLTDEEHSKLIGRPVQLLMKEFYDQKGEIAYLKGREFFEKHIKSISPFEGVIELLNYLKERRINMAVVTSSHRDTAYLLLTMTGLIDYFDAVVGQEDTLYHKPEPDPIIRCMEKIGAISENTIYVGDQPYDIIAARAAGIRSAGATWGSGIEEILKEYNPEFICRNIEEFITVVRKA</sequence>
<dbReference type="InterPro" id="IPR006439">
    <property type="entry name" value="HAD-SF_hydro_IA"/>
</dbReference>
<dbReference type="AlphaFoldDB" id="A0A1N5WQ76"/>
<organism evidence="2 5">
    <name type="scientific">Cuniculiplasma divulgatum</name>
    <dbReference type="NCBI Taxonomy" id="1673428"/>
    <lineage>
        <taxon>Archaea</taxon>
        <taxon>Methanobacteriati</taxon>
        <taxon>Thermoplasmatota</taxon>
        <taxon>Thermoplasmata</taxon>
        <taxon>Thermoplasmatales</taxon>
        <taxon>Cuniculiplasmataceae</taxon>
        <taxon>Cuniculiplasma</taxon>
    </lineage>
</organism>
<evidence type="ECO:0000313" key="5">
    <source>
        <dbReference type="Proteomes" id="UP000195607"/>
    </source>
</evidence>
<dbReference type="Pfam" id="PF13419">
    <property type="entry name" value="HAD_2"/>
    <property type="match status" value="1"/>
</dbReference>
<reference evidence="4" key="2">
    <citation type="submission" date="2016-06" db="EMBL/GenBank/DDBJ databases">
        <authorList>
            <person name="Toshchakov V.S."/>
        </authorList>
    </citation>
    <scope>NUCLEOTIDE SEQUENCE [LARGE SCALE GENOMIC DNA]</scope>
    <source>
        <strain>PM4 (JCM 30641</strain>
        <strain evidence="4">\VKM B-2940)</strain>
    </source>
</reference>
<dbReference type="EMBL" id="LT671858">
    <property type="protein sequence ID" value="SIM86640.1"/>
    <property type="molecule type" value="Genomic_DNA"/>
</dbReference>
<dbReference type="OrthoDB" id="31229at2157"/>
<dbReference type="NCBIfam" id="TIGR01509">
    <property type="entry name" value="HAD-SF-IA-v3"/>
    <property type="match status" value="1"/>
</dbReference>
<reference evidence="3" key="3">
    <citation type="submission" date="2016-06" db="EMBL/GenBank/DDBJ databases">
        <authorList>
            <person name="Olsen C.W."/>
            <person name="Carey S."/>
            <person name="Hinshaw L."/>
            <person name="Karasin A.I."/>
        </authorList>
    </citation>
    <scope>NUCLEOTIDE SEQUENCE [LARGE SCALE GENOMIC DNA]</scope>
    <source>
        <strain evidence="3">PM4</strain>
    </source>
</reference>
<keyword evidence="4" id="KW-1185">Reference proteome</keyword>
<dbReference type="InterPro" id="IPR023198">
    <property type="entry name" value="PGP-like_dom2"/>
</dbReference>
<dbReference type="GO" id="GO:0005829">
    <property type="term" value="C:cytosol"/>
    <property type="evidence" value="ECO:0007669"/>
    <property type="project" value="TreeGrafter"/>
</dbReference>
<dbReference type="GeneID" id="41589145"/>
<protein>
    <submittedName>
        <fullName evidence="2">HAD superfamily hydrolase</fullName>
    </submittedName>
</protein>
<evidence type="ECO:0000256" key="1">
    <source>
        <dbReference type="ARBA" id="ARBA00007958"/>
    </source>
</evidence>
<dbReference type="SFLD" id="SFLDG01135">
    <property type="entry name" value="C1.5.6:_HAD__Beta-PGM__Phospha"/>
    <property type="match status" value="1"/>
</dbReference>
<dbReference type="Proteomes" id="UP000195607">
    <property type="component" value="Chromosome I"/>
</dbReference>
<evidence type="ECO:0000313" key="2">
    <source>
        <dbReference type="EMBL" id="SIM86640.1"/>
    </source>
</evidence>
<dbReference type="EMBL" id="LT719092">
    <property type="protein sequence ID" value="SJK85625.1"/>
    <property type="molecule type" value="Genomic_DNA"/>
</dbReference>
<dbReference type="STRING" id="1673428.CPM_1848"/>
<dbReference type="PANTHER" id="PTHR43434">
    <property type="entry name" value="PHOSPHOGLYCOLATE PHOSPHATASE"/>
    <property type="match status" value="1"/>
</dbReference>
<dbReference type="RefSeq" id="WP_021789719.1">
    <property type="nucleotide sequence ID" value="NZ_LT671858.1"/>
</dbReference>
<dbReference type="SFLD" id="SFLDG01129">
    <property type="entry name" value="C1.5:_HAD__Beta-PGM__Phosphata"/>
    <property type="match status" value="1"/>
</dbReference>
<dbReference type="Proteomes" id="UP000187822">
    <property type="component" value="Chromosome I"/>
</dbReference>
<evidence type="ECO:0000313" key="3">
    <source>
        <dbReference type="EMBL" id="SJK85625.1"/>
    </source>
</evidence>
<dbReference type="InterPro" id="IPR023214">
    <property type="entry name" value="HAD_sf"/>
</dbReference>
<proteinExistence type="inferred from homology"/>
<reference evidence="2 5" key="1">
    <citation type="submission" date="2016-04" db="EMBL/GenBank/DDBJ databases">
        <authorList>
            <person name="Evans L.H."/>
            <person name="Alamgir A."/>
            <person name="Owens N."/>
            <person name="Weber N.D."/>
            <person name="Virtaneva K."/>
            <person name="Barbian K."/>
            <person name="Babar A."/>
            <person name="Rosenke K."/>
        </authorList>
    </citation>
    <scope>NUCLEOTIDE SEQUENCE [LARGE SCALE GENOMIC DNA]</scope>
    <source>
        <strain evidence="2">S5</strain>
        <strain evidence="5">S5(T) (JCM 30642 \VKM B-2941)</strain>
    </source>
</reference>